<accession>A0A7W7AKR8</accession>
<dbReference type="Gene3D" id="1.10.10.2520">
    <property type="entry name" value="Cell wall hydrolase SleB, domain 1"/>
    <property type="match status" value="1"/>
</dbReference>
<comment type="caution">
    <text evidence="3">The sequence shown here is derived from an EMBL/GenBank/DDBJ whole genome shotgun (WGS) entry which is preliminary data.</text>
</comment>
<dbReference type="Pfam" id="PF07486">
    <property type="entry name" value="Hydrolase_2"/>
    <property type="match status" value="1"/>
</dbReference>
<dbReference type="RefSeq" id="WP_184116098.1">
    <property type="nucleotide sequence ID" value="NZ_JACHNY010000006.1"/>
</dbReference>
<dbReference type="EMBL" id="JACHNY010000006">
    <property type="protein sequence ID" value="MBB4618849.1"/>
    <property type="molecule type" value="Genomic_DNA"/>
</dbReference>
<feature type="region of interest" description="Disordered" evidence="1">
    <location>
        <begin position="400"/>
        <end position="440"/>
    </location>
</feature>
<name>A0A7W7AKR8_9SPHN</name>
<feature type="domain" description="Cell wall hydrolase SleB" evidence="2">
    <location>
        <begin position="121"/>
        <end position="229"/>
    </location>
</feature>
<gene>
    <name evidence="3" type="ORF">GGQ96_002995</name>
</gene>
<dbReference type="InterPro" id="IPR011105">
    <property type="entry name" value="Cell_wall_hydrolase_SleB"/>
</dbReference>
<evidence type="ECO:0000259" key="2">
    <source>
        <dbReference type="Pfam" id="PF07486"/>
    </source>
</evidence>
<organism evidence="3 4">
    <name type="scientific">Sphingomonas abaci</name>
    <dbReference type="NCBI Taxonomy" id="237611"/>
    <lineage>
        <taxon>Bacteria</taxon>
        <taxon>Pseudomonadati</taxon>
        <taxon>Pseudomonadota</taxon>
        <taxon>Alphaproteobacteria</taxon>
        <taxon>Sphingomonadales</taxon>
        <taxon>Sphingomonadaceae</taxon>
        <taxon>Sphingomonas</taxon>
    </lineage>
</organism>
<keyword evidence="4" id="KW-1185">Reference proteome</keyword>
<evidence type="ECO:0000313" key="4">
    <source>
        <dbReference type="Proteomes" id="UP000574769"/>
    </source>
</evidence>
<dbReference type="AlphaFoldDB" id="A0A7W7AKR8"/>
<dbReference type="GO" id="GO:0016787">
    <property type="term" value="F:hydrolase activity"/>
    <property type="evidence" value="ECO:0007669"/>
    <property type="project" value="InterPro"/>
</dbReference>
<dbReference type="Proteomes" id="UP000574769">
    <property type="component" value="Unassembled WGS sequence"/>
</dbReference>
<evidence type="ECO:0000313" key="3">
    <source>
        <dbReference type="EMBL" id="MBB4618849.1"/>
    </source>
</evidence>
<protein>
    <recommendedName>
        <fullName evidence="2">Cell wall hydrolase SleB domain-containing protein</fullName>
    </recommendedName>
</protein>
<proteinExistence type="predicted"/>
<sequence length="440" mass="46524">MPSRPGPVFRGLLLLLALMAVVVPALLVRWTPAITANPARVARRAGLPPRKVVPPTVVPDVEPVELVDLTPQDARAFNAGVPFAKGPNPAARPFRLRDTPDNLARATDCLATALVYEAGNDPAGQRAVAQVVLNRVRHPAFPKTVCGVVFEGQDRTTGCQFTFSCDGALTRWTPSPALWTAARKIATAALAGAVYRPVGYATHYHTDWVVPYWQSSLDKIAAVHSHLFFRWAGWWGTPAAFNRQVSAEEPVIAKIAVLSDAHRLGGALAELAAATSEAASAIASVDPAAPTLVTDPDVGDTQAIMVALPAGLSADGYPALALKACGTRPRCKYLGWTDAKSVPRSGDPNPGQVAAMAFSYLRDRPVGLERTLWNCTQFPHTRPGGCMRRDPGAAVNAALPAASTLPSTPRGPDALGGIRRRPPVPMPTATPAAADRDPTT</sequence>
<reference evidence="3 4" key="1">
    <citation type="submission" date="2020-08" db="EMBL/GenBank/DDBJ databases">
        <title>Genomic Encyclopedia of Type Strains, Phase IV (KMG-IV): sequencing the most valuable type-strain genomes for metagenomic binning, comparative biology and taxonomic classification.</title>
        <authorList>
            <person name="Goeker M."/>
        </authorList>
    </citation>
    <scope>NUCLEOTIDE SEQUENCE [LARGE SCALE GENOMIC DNA]</scope>
    <source>
        <strain evidence="3 4">DSM 15867</strain>
    </source>
</reference>
<evidence type="ECO:0000256" key="1">
    <source>
        <dbReference type="SAM" id="MobiDB-lite"/>
    </source>
</evidence>
<dbReference type="InterPro" id="IPR042047">
    <property type="entry name" value="SleB_dom1"/>
</dbReference>